<protein>
    <recommendedName>
        <fullName evidence="3">Heterokaryon incompatibility domain-containing protein</fullName>
    </recommendedName>
</protein>
<accession>A0A5N7CG67</accession>
<evidence type="ECO:0000313" key="2">
    <source>
        <dbReference type="EMBL" id="KAE8392869.1"/>
    </source>
</evidence>
<gene>
    <name evidence="2" type="ORF">BDV23DRAFT_150654</name>
</gene>
<sequence length="77" mass="8830">MSSWLQDCDSDHRQHGSSLSSATELPTRLFEILNSTYPPELHLSELEKGERGRYIALSHRWGERDDRFLATRGSIAN</sequence>
<evidence type="ECO:0000256" key="1">
    <source>
        <dbReference type="SAM" id="MobiDB-lite"/>
    </source>
</evidence>
<name>A0A5N7CG67_PETAA</name>
<dbReference type="EMBL" id="ML735234">
    <property type="protein sequence ID" value="KAE8392869.1"/>
    <property type="molecule type" value="Genomic_DNA"/>
</dbReference>
<dbReference type="Proteomes" id="UP000326877">
    <property type="component" value="Unassembled WGS sequence"/>
</dbReference>
<dbReference type="AlphaFoldDB" id="A0A5N7CG67"/>
<feature type="region of interest" description="Disordered" evidence="1">
    <location>
        <begin position="1"/>
        <end position="23"/>
    </location>
</feature>
<proteinExistence type="predicted"/>
<organism evidence="2">
    <name type="scientific">Petromyces alliaceus</name>
    <name type="common">Aspergillus alliaceus</name>
    <dbReference type="NCBI Taxonomy" id="209559"/>
    <lineage>
        <taxon>Eukaryota</taxon>
        <taxon>Fungi</taxon>
        <taxon>Dikarya</taxon>
        <taxon>Ascomycota</taxon>
        <taxon>Pezizomycotina</taxon>
        <taxon>Eurotiomycetes</taxon>
        <taxon>Eurotiomycetidae</taxon>
        <taxon>Eurotiales</taxon>
        <taxon>Aspergillaceae</taxon>
        <taxon>Aspergillus</taxon>
        <taxon>Aspergillus subgen. Circumdati</taxon>
    </lineage>
</organism>
<evidence type="ECO:0008006" key="3">
    <source>
        <dbReference type="Google" id="ProtNLM"/>
    </source>
</evidence>
<reference evidence="2" key="1">
    <citation type="submission" date="2019-04" db="EMBL/GenBank/DDBJ databases">
        <title>Friends and foes A comparative genomics studyof 23 Aspergillus species from section Flavi.</title>
        <authorList>
            <consortium name="DOE Joint Genome Institute"/>
            <person name="Kjaerbolling I."/>
            <person name="Vesth T."/>
            <person name="Frisvad J.C."/>
            <person name="Nybo J.L."/>
            <person name="Theobald S."/>
            <person name="Kildgaard S."/>
            <person name="Isbrandt T."/>
            <person name="Kuo A."/>
            <person name="Sato A."/>
            <person name="Lyhne E.K."/>
            <person name="Kogle M.E."/>
            <person name="Wiebenga A."/>
            <person name="Kun R.S."/>
            <person name="Lubbers R.J."/>
            <person name="Makela M.R."/>
            <person name="Barry K."/>
            <person name="Chovatia M."/>
            <person name="Clum A."/>
            <person name="Daum C."/>
            <person name="Haridas S."/>
            <person name="He G."/>
            <person name="LaButti K."/>
            <person name="Lipzen A."/>
            <person name="Mondo S."/>
            <person name="Riley R."/>
            <person name="Salamov A."/>
            <person name="Simmons B.A."/>
            <person name="Magnuson J.K."/>
            <person name="Henrissat B."/>
            <person name="Mortensen U.H."/>
            <person name="Larsen T.O."/>
            <person name="Devries R.P."/>
            <person name="Grigoriev I.V."/>
            <person name="Machida M."/>
            <person name="Baker S.E."/>
            <person name="Andersen M.R."/>
        </authorList>
    </citation>
    <scope>NUCLEOTIDE SEQUENCE [LARGE SCALE GENOMIC DNA]</scope>
    <source>
        <strain evidence="2">IBT 14317</strain>
    </source>
</reference>